<comment type="caution">
    <text evidence="5">The sequence shown here is derived from an EMBL/GenBank/DDBJ whole genome shotgun (WGS) entry which is preliminary data.</text>
</comment>
<keyword evidence="1" id="KW-0479">Metal-binding</keyword>
<proteinExistence type="predicted"/>
<evidence type="ECO:0000256" key="2">
    <source>
        <dbReference type="ARBA" id="ARBA00023008"/>
    </source>
</evidence>
<dbReference type="InterPro" id="IPR050845">
    <property type="entry name" value="Cu-binding_ET"/>
</dbReference>
<dbReference type="Gene3D" id="2.60.40.420">
    <property type="entry name" value="Cupredoxins - blue copper proteins"/>
    <property type="match status" value="1"/>
</dbReference>
<keyword evidence="6" id="KW-1185">Reference proteome</keyword>
<keyword evidence="3" id="KW-0732">Signal</keyword>
<dbReference type="InterPro" id="IPR033138">
    <property type="entry name" value="Cu_oxidase_CS"/>
</dbReference>
<dbReference type="RefSeq" id="WP_110885695.1">
    <property type="nucleotide sequence ID" value="NZ_QJSX01000003.1"/>
</dbReference>
<dbReference type="InterPro" id="IPR008972">
    <property type="entry name" value="Cupredoxin"/>
</dbReference>
<feature type="domain" description="Blue (type 1) copper" evidence="4">
    <location>
        <begin position="29"/>
        <end position="155"/>
    </location>
</feature>
<dbReference type="SUPFAM" id="SSF49503">
    <property type="entry name" value="Cupredoxins"/>
    <property type="match status" value="1"/>
</dbReference>
<gene>
    <name evidence="5" type="ORF">DES52_103179</name>
</gene>
<evidence type="ECO:0000256" key="1">
    <source>
        <dbReference type="ARBA" id="ARBA00022723"/>
    </source>
</evidence>
<dbReference type="OrthoDB" id="9816061at2"/>
<dbReference type="InterPro" id="IPR000923">
    <property type="entry name" value="BlueCu_1"/>
</dbReference>
<organism evidence="5 6">
    <name type="scientific">Deinococcus yavapaiensis KR-236</name>
    <dbReference type="NCBI Taxonomy" id="694435"/>
    <lineage>
        <taxon>Bacteria</taxon>
        <taxon>Thermotogati</taxon>
        <taxon>Deinococcota</taxon>
        <taxon>Deinococci</taxon>
        <taxon>Deinococcales</taxon>
        <taxon>Deinococcaceae</taxon>
        <taxon>Deinococcus</taxon>
    </lineage>
</organism>
<evidence type="ECO:0000313" key="6">
    <source>
        <dbReference type="Proteomes" id="UP000248326"/>
    </source>
</evidence>
<accession>A0A318S8G4</accession>
<sequence length="155" mass="16907">MNSKRFLPAAALLVAAPFAYAAQAGTTQKVTVTMSEMMFMPMKLSFQAGRKVELTIVDGGRAPHEFQAYDVPKNSPSGEEAWDAYIEKHAWWLGAKDVKLTVNGKAKAGSFMEVNLKPGEKAVLTFTPTKKGTFEMACHYPGHYESGMKGAVTVK</sequence>
<protein>
    <submittedName>
        <fullName evidence="5">Putative cupredoxin-like copper-binding protein</fullName>
    </submittedName>
</protein>
<dbReference type="AlphaFoldDB" id="A0A318S8G4"/>
<evidence type="ECO:0000259" key="4">
    <source>
        <dbReference type="Pfam" id="PF00127"/>
    </source>
</evidence>
<dbReference type="PANTHER" id="PTHR38439">
    <property type="entry name" value="AURACYANIN-B"/>
    <property type="match status" value="1"/>
</dbReference>
<dbReference type="PROSITE" id="PS00079">
    <property type="entry name" value="MULTICOPPER_OXIDASE1"/>
    <property type="match status" value="1"/>
</dbReference>
<dbReference type="Proteomes" id="UP000248326">
    <property type="component" value="Unassembled WGS sequence"/>
</dbReference>
<dbReference type="Pfam" id="PF00127">
    <property type="entry name" value="Copper-bind"/>
    <property type="match status" value="1"/>
</dbReference>
<evidence type="ECO:0000313" key="5">
    <source>
        <dbReference type="EMBL" id="PYE55346.1"/>
    </source>
</evidence>
<feature type="signal peptide" evidence="3">
    <location>
        <begin position="1"/>
        <end position="21"/>
    </location>
</feature>
<keyword evidence="2" id="KW-0186">Copper</keyword>
<feature type="chain" id="PRO_5016437859" evidence="3">
    <location>
        <begin position="22"/>
        <end position="155"/>
    </location>
</feature>
<dbReference type="GO" id="GO:0005507">
    <property type="term" value="F:copper ion binding"/>
    <property type="evidence" value="ECO:0007669"/>
    <property type="project" value="InterPro"/>
</dbReference>
<dbReference type="GO" id="GO:0009055">
    <property type="term" value="F:electron transfer activity"/>
    <property type="evidence" value="ECO:0007669"/>
    <property type="project" value="InterPro"/>
</dbReference>
<evidence type="ECO:0000256" key="3">
    <source>
        <dbReference type="SAM" id="SignalP"/>
    </source>
</evidence>
<dbReference type="PANTHER" id="PTHR38439:SF3">
    <property type="entry name" value="COPPER-RESISTANT CUPROPROTEIN COPI"/>
    <property type="match status" value="1"/>
</dbReference>
<dbReference type="EMBL" id="QJSX01000003">
    <property type="protein sequence ID" value="PYE55346.1"/>
    <property type="molecule type" value="Genomic_DNA"/>
</dbReference>
<reference evidence="5 6" key="1">
    <citation type="submission" date="2018-06" db="EMBL/GenBank/DDBJ databases">
        <title>Genomic Encyclopedia of Type Strains, Phase IV (KMG-IV): sequencing the most valuable type-strain genomes for metagenomic binning, comparative biology and taxonomic classification.</title>
        <authorList>
            <person name="Goeker M."/>
        </authorList>
    </citation>
    <scope>NUCLEOTIDE SEQUENCE [LARGE SCALE GENOMIC DNA]</scope>
    <source>
        <strain evidence="5 6">DSM 18048</strain>
    </source>
</reference>
<name>A0A318S8G4_9DEIO</name>